<reference evidence="3 4" key="1">
    <citation type="submission" date="2024-04" db="EMBL/GenBank/DDBJ databases">
        <title>Draft genome sequence of Thalassolituus maritimus NBRC 116585.</title>
        <authorList>
            <person name="Miyakawa T."/>
            <person name="Kusuya Y."/>
            <person name="Miura T."/>
        </authorList>
    </citation>
    <scope>NUCLEOTIDE SEQUENCE [LARGE SCALE GENOMIC DNA]</scope>
    <source>
        <strain evidence="3 4">5NW40-0001</strain>
    </source>
</reference>
<gene>
    <name evidence="3" type="ORF">NBRC116585_20040</name>
</gene>
<feature type="transmembrane region" description="Helical" evidence="2">
    <location>
        <begin position="794"/>
        <end position="811"/>
    </location>
</feature>
<evidence type="ECO:0000313" key="3">
    <source>
        <dbReference type="EMBL" id="GAA6145886.1"/>
    </source>
</evidence>
<protein>
    <submittedName>
        <fullName evidence="3">Uncharacterized protein</fullName>
    </submittedName>
</protein>
<comment type="caution">
    <text evidence="3">The sequence shown here is derived from an EMBL/GenBank/DDBJ whole genome shotgun (WGS) entry which is preliminary data.</text>
</comment>
<keyword evidence="2" id="KW-0472">Membrane</keyword>
<keyword evidence="2" id="KW-0812">Transmembrane</keyword>
<keyword evidence="4" id="KW-1185">Reference proteome</keyword>
<feature type="compositionally biased region" description="Acidic residues" evidence="1">
    <location>
        <begin position="770"/>
        <end position="783"/>
    </location>
</feature>
<dbReference type="Proteomes" id="UP001481413">
    <property type="component" value="Unassembled WGS sequence"/>
</dbReference>
<feature type="region of interest" description="Disordered" evidence="1">
    <location>
        <begin position="757"/>
        <end position="790"/>
    </location>
</feature>
<evidence type="ECO:0000256" key="2">
    <source>
        <dbReference type="SAM" id="Phobius"/>
    </source>
</evidence>
<feature type="compositionally biased region" description="Low complexity" evidence="1">
    <location>
        <begin position="757"/>
        <end position="769"/>
    </location>
</feature>
<name>A0ABQ0A0H7_9GAMM</name>
<accession>A0ABQ0A0H7</accession>
<organism evidence="3 4">
    <name type="scientific">Thalassolituus maritimus</name>
    <dbReference type="NCBI Taxonomy" id="484498"/>
    <lineage>
        <taxon>Bacteria</taxon>
        <taxon>Pseudomonadati</taxon>
        <taxon>Pseudomonadota</taxon>
        <taxon>Gammaproteobacteria</taxon>
        <taxon>Oceanospirillales</taxon>
        <taxon>Oceanospirillaceae</taxon>
        <taxon>Thalassolituus</taxon>
    </lineage>
</organism>
<evidence type="ECO:0000256" key="1">
    <source>
        <dbReference type="SAM" id="MobiDB-lite"/>
    </source>
</evidence>
<sequence>MVIPSYAVTLRLGDVSGNSFDEYLYLPVYMNPDNSDVHGFGLEMGFDSALEPAGGLYADDYSSYFVIDHDNSASVGSGASDGQASYIANFDIDEGLQYMTGNTEILVGYMRFEPNDDMISENPYTITILDDDENPPRYKDENGDWITIPIENTAAGSITLVDISNFYTGADESNYADTNNWQDEAVPGADEYAFIDNGSEAVNSSVPVNVGVLAIGTEQGAGGLSVIGQNVDIVDTLAVSSMSSAIDVADEMTLTGSLSVIQANSISTQSTSPDNAALLIAAPVLGELESATVIANADVEFKDITTVSLSEEVKLATATAHADSPLYQSNIVLDGSLEISEVDTFMTNGNLFASDFDASSVTMGEVVVEATSTLKVADITTLFEVNDIKLASSESLCSEQEFNGVAILENTAEFSDINRLFLDDDLNIAKTECVLGSAYIDSLVNASFKDITSFEGDDDFVIGLIQGGSHGTITKKANVSFENIESINLTGRSSDVEIASLEPDTYSSPYSESDNVISGRHWVEVIVNFKNIPSFYVGDDAYIGQISGLNENTTLNKGVYTALGDISFEQVAMDVNDRVVLGSVSLDSECVTCDETAPMPATYNLFADISLEQSYIAGGSTMNIGTTDPTIVGLMGTQLTLSNSYLYAPEVTIGENTQITFNITGATQASKDEVLTLTNGSSLIESESLTMAGHVVINATAGFDAGEYEMVLAQTTNTSVIINQNVTVEINGLEAAENVDLTFNETGDKLVLTFSVPEGEVTEPVTTTEETNEASDNSEDSNDTDGSGSSGSSGGAFNFLILLMIGGGLLFRKKALNSN</sequence>
<proteinExistence type="predicted"/>
<dbReference type="EMBL" id="BAABWH010000005">
    <property type="protein sequence ID" value="GAA6145886.1"/>
    <property type="molecule type" value="Genomic_DNA"/>
</dbReference>
<evidence type="ECO:0000313" key="4">
    <source>
        <dbReference type="Proteomes" id="UP001481413"/>
    </source>
</evidence>
<keyword evidence="2" id="KW-1133">Transmembrane helix</keyword>